<evidence type="ECO:0000313" key="1">
    <source>
        <dbReference type="EMBL" id="KAE8377734.1"/>
    </source>
</evidence>
<accession>A0A5N7B7K4</accession>
<reference evidence="1 2" key="1">
    <citation type="submission" date="2019-04" db="EMBL/GenBank/DDBJ databases">
        <title>Friends and foes A comparative genomics studyof 23 Aspergillus species from section Flavi.</title>
        <authorList>
            <consortium name="DOE Joint Genome Institute"/>
            <person name="Kjaerbolling I."/>
            <person name="Vesth T."/>
            <person name="Frisvad J.C."/>
            <person name="Nybo J.L."/>
            <person name="Theobald S."/>
            <person name="Kildgaard S."/>
            <person name="Isbrandt T."/>
            <person name="Kuo A."/>
            <person name="Sato A."/>
            <person name="Lyhne E.K."/>
            <person name="Kogle M.E."/>
            <person name="Wiebenga A."/>
            <person name="Kun R.S."/>
            <person name="Lubbers R.J."/>
            <person name="Makela M.R."/>
            <person name="Barry K."/>
            <person name="Chovatia M."/>
            <person name="Clum A."/>
            <person name="Daum C."/>
            <person name="Haridas S."/>
            <person name="He G."/>
            <person name="LaButti K."/>
            <person name="Lipzen A."/>
            <person name="Mondo S."/>
            <person name="Riley R."/>
            <person name="Salamov A."/>
            <person name="Simmons B.A."/>
            <person name="Magnuson J.K."/>
            <person name="Henrissat B."/>
            <person name="Mortensen U.H."/>
            <person name="Larsen T.O."/>
            <person name="Devries R.P."/>
            <person name="Grigoriev I.V."/>
            <person name="Machida M."/>
            <person name="Baker S.E."/>
            <person name="Andersen M.R."/>
        </authorList>
    </citation>
    <scope>NUCLEOTIDE SEQUENCE [LARGE SCALE GENOMIC DNA]</scope>
    <source>
        <strain evidence="1 2">IBT 29228</strain>
    </source>
</reference>
<dbReference type="AlphaFoldDB" id="A0A5N7B7K4"/>
<keyword evidence="2" id="KW-1185">Reference proteome</keyword>
<dbReference type="SUPFAM" id="SSF81383">
    <property type="entry name" value="F-box domain"/>
    <property type="match status" value="1"/>
</dbReference>
<sequence length="227" mass="26306">MYDAPEPRMVLHLVEILELIFLETDARTLLTSIQLVCYRWYDVIRGSPRLQAALFLRPYLKNQPSSKNPFTKQIIDKLTSLTVEPGLLRPEASWRRMLPQQPPVSLIKIRHAHSDAYDDVVQVTPVEELRMQHLADAMNLYSAKVLCGTWMFSSAFFFPDQGKPVITLNDGSLLDVEEKCDMVVYDPDYNPRQVLLFNGEPLSVMDMLFKMMDGCHLTIRRDPQWLY</sequence>
<evidence type="ECO:0000313" key="2">
    <source>
        <dbReference type="Proteomes" id="UP000326198"/>
    </source>
</evidence>
<evidence type="ECO:0008006" key="3">
    <source>
        <dbReference type="Google" id="ProtNLM"/>
    </source>
</evidence>
<protein>
    <recommendedName>
        <fullName evidence="3">F-box domain-containing protein</fullName>
    </recommendedName>
</protein>
<dbReference type="OrthoDB" id="3800738at2759"/>
<proteinExistence type="predicted"/>
<dbReference type="EMBL" id="ML736219">
    <property type="protein sequence ID" value="KAE8377734.1"/>
    <property type="molecule type" value="Genomic_DNA"/>
</dbReference>
<dbReference type="Proteomes" id="UP000326198">
    <property type="component" value="Unassembled WGS sequence"/>
</dbReference>
<gene>
    <name evidence="1" type="ORF">BDV26DRAFT_292960</name>
</gene>
<name>A0A5N7B7K4_9EURO</name>
<dbReference type="Gene3D" id="1.20.1280.50">
    <property type="match status" value="1"/>
</dbReference>
<organism evidence="1 2">
    <name type="scientific">Aspergillus bertholletiae</name>
    <dbReference type="NCBI Taxonomy" id="1226010"/>
    <lineage>
        <taxon>Eukaryota</taxon>
        <taxon>Fungi</taxon>
        <taxon>Dikarya</taxon>
        <taxon>Ascomycota</taxon>
        <taxon>Pezizomycotina</taxon>
        <taxon>Eurotiomycetes</taxon>
        <taxon>Eurotiomycetidae</taxon>
        <taxon>Eurotiales</taxon>
        <taxon>Aspergillaceae</taxon>
        <taxon>Aspergillus</taxon>
        <taxon>Aspergillus subgen. Circumdati</taxon>
    </lineage>
</organism>
<dbReference type="InterPro" id="IPR036047">
    <property type="entry name" value="F-box-like_dom_sf"/>
</dbReference>